<gene>
    <name evidence="1" type="ORF">QX51_04335</name>
</gene>
<keyword evidence="2" id="KW-1185">Reference proteome</keyword>
<accession>A0A0B3VN13</accession>
<sequence length="343" mass="39857">MIGRNELCPCGSGKKYKKCCLQKNQLIEFTRNKTLYAKGLYKNMENKICEYSKSSSFHKYREECLKKFHISQESNCMLDKQYNTYFMHDYRNDKGNTITNMFINDNKLTLNKNQRNILSSMMKSNVSIFKIEDIGTTKSIIRDYFNDNKIIVEDIDAFKNLKVGESIIGRPINVQGMNIMVDECIKVSNKNVSIILDSIKQSYKANNNKKLKNIKEFVIYNSELIYKFAQQILLNDESYVVNSLNTNIKNMTETKVDNNLDVNIYDVLKSNIEDKYLQKGLDLWKGFLKSNKSIKGNENGWAAAIEYYIKKDAGEIITQAQVSEKYEISPRTLGKRYKELRAS</sequence>
<proteinExistence type="predicted"/>
<dbReference type="AlphaFoldDB" id="A0A0B3VN13"/>
<dbReference type="InterPro" id="IPR004027">
    <property type="entry name" value="SEC_C_motif"/>
</dbReference>
<protein>
    <recommendedName>
        <fullName evidence="3">HTH psq-type domain-containing protein</fullName>
    </recommendedName>
</protein>
<dbReference type="SUPFAM" id="SSF103642">
    <property type="entry name" value="Sec-C motif"/>
    <property type="match status" value="1"/>
</dbReference>
<dbReference type="RefSeq" id="WP_039678687.1">
    <property type="nucleotide sequence ID" value="NZ_JAWGXO010000021.1"/>
</dbReference>
<reference evidence="1 2" key="1">
    <citation type="submission" date="2014-12" db="EMBL/GenBank/DDBJ databases">
        <title>Draft genome sequence of Terrisporobacter sp. 08-306576, isolated from the blood culture of a bacteremia patient.</title>
        <authorList>
            <person name="Lund L.C."/>
            <person name="Sydenham T.V."/>
            <person name="Hogh S.V."/>
            <person name="Skov M.N."/>
            <person name="Kemp M."/>
            <person name="Justesen U.S."/>
        </authorList>
    </citation>
    <scope>NUCLEOTIDE SEQUENCE [LARGE SCALE GENOMIC DNA]</scope>
    <source>
        <strain evidence="1 2">08-306576</strain>
    </source>
</reference>
<evidence type="ECO:0008006" key="3">
    <source>
        <dbReference type="Google" id="ProtNLM"/>
    </source>
</evidence>
<comment type="caution">
    <text evidence="1">The sequence shown here is derived from an EMBL/GenBank/DDBJ whole genome shotgun (WGS) entry which is preliminary data.</text>
</comment>
<dbReference type="Pfam" id="PF02810">
    <property type="entry name" value="SEC-C"/>
    <property type="match status" value="1"/>
</dbReference>
<organism evidence="1 2">
    <name type="scientific">Terrisporobacter othiniensis</name>
    <dbReference type="NCBI Taxonomy" id="1577792"/>
    <lineage>
        <taxon>Bacteria</taxon>
        <taxon>Bacillati</taxon>
        <taxon>Bacillota</taxon>
        <taxon>Clostridia</taxon>
        <taxon>Peptostreptococcales</taxon>
        <taxon>Peptostreptococcaceae</taxon>
        <taxon>Terrisporobacter</taxon>
    </lineage>
</organism>
<dbReference type="STRING" id="1577792.QX51_04335"/>
<name>A0A0B3VN13_9FIRM</name>
<dbReference type="EMBL" id="JWHR01000047">
    <property type="protein sequence ID" value="KHS58166.1"/>
    <property type="molecule type" value="Genomic_DNA"/>
</dbReference>
<dbReference type="Gene3D" id="3.10.450.50">
    <property type="match status" value="1"/>
</dbReference>
<evidence type="ECO:0000313" key="1">
    <source>
        <dbReference type="EMBL" id="KHS58166.1"/>
    </source>
</evidence>
<dbReference type="Proteomes" id="UP000031189">
    <property type="component" value="Unassembled WGS sequence"/>
</dbReference>
<evidence type="ECO:0000313" key="2">
    <source>
        <dbReference type="Proteomes" id="UP000031189"/>
    </source>
</evidence>
<dbReference type="OrthoDB" id="6399948at2"/>